<comment type="similarity">
    <text evidence="9">Belongs to the class I-like SAM-binding methyltransferase superfamily. RNA M5U methyltransferase family.</text>
</comment>
<evidence type="ECO:0000313" key="13">
    <source>
        <dbReference type="Proteomes" id="UP000265663"/>
    </source>
</evidence>
<dbReference type="OrthoDB" id="10250660at2759"/>
<organism evidence="12 13">
    <name type="scientific">Pyrenophora seminiperda CCB06</name>
    <dbReference type="NCBI Taxonomy" id="1302712"/>
    <lineage>
        <taxon>Eukaryota</taxon>
        <taxon>Fungi</taxon>
        <taxon>Dikarya</taxon>
        <taxon>Ascomycota</taxon>
        <taxon>Pezizomycotina</taxon>
        <taxon>Dothideomycetes</taxon>
        <taxon>Pleosporomycetidae</taxon>
        <taxon>Pleosporales</taxon>
        <taxon>Pleosporineae</taxon>
        <taxon>Pleosporaceae</taxon>
        <taxon>Pyrenophora</taxon>
    </lineage>
</organism>
<dbReference type="GO" id="GO:0008033">
    <property type="term" value="P:tRNA processing"/>
    <property type="evidence" value="ECO:0007669"/>
    <property type="project" value="UniProtKB-KW"/>
</dbReference>
<dbReference type="SUPFAM" id="SSF53335">
    <property type="entry name" value="S-adenosyl-L-methionine-dependent methyltransferases"/>
    <property type="match status" value="1"/>
</dbReference>
<dbReference type="FunFam" id="3.40.50.150:FF:000104">
    <property type="entry name" value="S-adenosyl-L-methionine-dependent methyltransferase"/>
    <property type="match status" value="1"/>
</dbReference>
<comment type="function">
    <text evidence="7">Catalyzes the formation of 5-methyl-uridine at position 54 (m5U54) in all tRNA. May also have a role in tRNA stabilization or maturation.</text>
</comment>
<dbReference type="AlphaFoldDB" id="A0A3M7M3V5"/>
<feature type="binding site" evidence="9">
    <location>
        <position position="402"/>
    </location>
    <ligand>
        <name>S-adenosyl-L-methionine</name>
        <dbReference type="ChEBI" id="CHEBI:59789"/>
    </ligand>
</feature>
<feature type="binding site" evidence="9">
    <location>
        <position position="369"/>
    </location>
    <ligand>
        <name>S-adenosyl-L-methionine</name>
        <dbReference type="ChEBI" id="CHEBI:59789"/>
    </ligand>
</feature>
<keyword evidence="4" id="KW-0819">tRNA processing</keyword>
<keyword evidence="13" id="KW-1185">Reference proteome</keyword>
<dbReference type="Proteomes" id="UP000265663">
    <property type="component" value="Unassembled WGS sequence"/>
</dbReference>
<dbReference type="Gene3D" id="2.40.50.140">
    <property type="entry name" value="Nucleic acid-binding proteins"/>
    <property type="match status" value="1"/>
</dbReference>
<evidence type="ECO:0000256" key="7">
    <source>
        <dbReference type="ARBA" id="ARBA00054700"/>
    </source>
</evidence>
<dbReference type="PANTHER" id="PTHR11061">
    <property type="entry name" value="RNA M5U METHYLTRANSFERASE"/>
    <property type="match status" value="1"/>
</dbReference>
<protein>
    <recommendedName>
        <fullName evidence="8">tRNA (uracil(54)-C(5))-methyltransferase</fullName>
        <ecNumber evidence="5">2.1.1.35</ecNumber>
    </recommendedName>
</protein>
<dbReference type="Pfam" id="PF05958">
    <property type="entry name" value="tRNA_U5-meth_tr"/>
    <property type="match status" value="1"/>
</dbReference>
<evidence type="ECO:0000256" key="2">
    <source>
        <dbReference type="ARBA" id="ARBA00022679"/>
    </source>
</evidence>
<dbReference type="PROSITE" id="PS51622">
    <property type="entry name" value="SAM_MT_RNA_M5U_2"/>
    <property type="match status" value="1"/>
</dbReference>
<feature type="compositionally biased region" description="Basic and acidic residues" evidence="11">
    <location>
        <begin position="18"/>
        <end position="30"/>
    </location>
</feature>
<feature type="region of interest" description="Disordered" evidence="11">
    <location>
        <begin position="227"/>
        <end position="247"/>
    </location>
</feature>
<dbReference type="GO" id="GO:0009451">
    <property type="term" value="P:RNA modification"/>
    <property type="evidence" value="ECO:0007669"/>
    <property type="project" value="UniProtKB-ARBA"/>
</dbReference>
<dbReference type="InterPro" id="IPR012340">
    <property type="entry name" value="NA-bd_OB-fold"/>
</dbReference>
<dbReference type="InterPro" id="IPR029063">
    <property type="entry name" value="SAM-dependent_MTases_sf"/>
</dbReference>
<dbReference type="PANTHER" id="PTHR11061:SF30">
    <property type="entry name" value="TRNA (URACIL(54)-C(5))-METHYLTRANSFERASE"/>
    <property type="match status" value="1"/>
</dbReference>
<dbReference type="FunFam" id="3.40.50.150:FF:000174">
    <property type="entry name" value="TRM2p tRNA methyltransferase"/>
    <property type="match status" value="1"/>
</dbReference>
<evidence type="ECO:0000313" key="12">
    <source>
        <dbReference type="EMBL" id="RMZ69079.1"/>
    </source>
</evidence>
<dbReference type="Gene3D" id="3.40.50.150">
    <property type="entry name" value="Vaccinia Virus protein VP39"/>
    <property type="match status" value="2"/>
</dbReference>
<dbReference type="FunFam" id="2.40.50.140:FF:000201">
    <property type="entry name" value="TRM2p tRNA methyltransferase"/>
    <property type="match status" value="1"/>
</dbReference>
<dbReference type="PROSITE" id="PS51687">
    <property type="entry name" value="SAM_MT_RNA_M5U"/>
    <property type="match status" value="1"/>
</dbReference>
<feature type="binding site" evidence="9">
    <location>
        <position position="423"/>
    </location>
    <ligand>
        <name>S-adenosyl-L-methionine</name>
        <dbReference type="ChEBI" id="CHEBI:59789"/>
    </ligand>
</feature>
<evidence type="ECO:0000256" key="11">
    <source>
        <dbReference type="SAM" id="MobiDB-lite"/>
    </source>
</evidence>
<evidence type="ECO:0000256" key="1">
    <source>
        <dbReference type="ARBA" id="ARBA00022603"/>
    </source>
</evidence>
<evidence type="ECO:0000256" key="3">
    <source>
        <dbReference type="ARBA" id="ARBA00022691"/>
    </source>
</evidence>
<proteinExistence type="inferred from homology"/>
<reference evidence="12 13" key="1">
    <citation type="journal article" date="2014" name="PLoS ONE">
        <title>De novo Genome Assembly of the Fungal Plant Pathogen Pyrenophora semeniperda.</title>
        <authorList>
            <person name="Soliai M.M."/>
            <person name="Meyer S.E."/>
            <person name="Udall J.A."/>
            <person name="Elzinga D.E."/>
            <person name="Hermansen R.A."/>
            <person name="Bodily P.M."/>
            <person name="Hart A.A."/>
            <person name="Coleman C.E."/>
        </authorList>
    </citation>
    <scope>NUCLEOTIDE SEQUENCE [LARGE SCALE GENOMIC DNA]</scope>
    <source>
        <strain evidence="12 13">CCB06</strain>
        <tissue evidence="12">Mycelium</tissue>
    </source>
</reference>
<dbReference type="PROSITE" id="PS01231">
    <property type="entry name" value="TRMA_2"/>
    <property type="match status" value="1"/>
</dbReference>
<feature type="region of interest" description="Disordered" evidence="11">
    <location>
        <begin position="1"/>
        <end position="49"/>
    </location>
</feature>
<evidence type="ECO:0000256" key="4">
    <source>
        <dbReference type="ARBA" id="ARBA00022694"/>
    </source>
</evidence>
<gene>
    <name evidence="12" type="ORF">GMOD_00002993</name>
</gene>
<feature type="active site" evidence="10">
    <location>
        <position position="499"/>
    </location>
</feature>
<keyword evidence="1 9" id="KW-0489">Methyltransferase</keyword>
<keyword evidence="3 9" id="KW-0949">S-adenosyl-L-methionine</keyword>
<evidence type="ECO:0000256" key="5">
    <source>
        <dbReference type="ARBA" id="ARBA00033763"/>
    </source>
</evidence>
<dbReference type="InterPro" id="IPR025795">
    <property type="entry name" value="tRNA_(uracil-5-)_MeTrfase"/>
</dbReference>
<accession>A0A3M7M3V5</accession>
<feature type="compositionally biased region" description="Basic and acidic residues" evidence="11">
    <location>
        <begin position="232"/>
        <end position="243"/>
    </location>
</feature>
<feature type="active site" description="Nucleophile" evidence="9">
    <location>
        <position position="499"/>
    </location>
</feature>
<keyword evidence="2 9" id="KW-0808">Transferase</keyword>
<dbReference type="EC" id="2.1.1.35" evidence="5"/>
<dbReference type="InterPro" id="IPR030391">
    <property type="entry name" value="MeTrfase_TrmA_CS"/>
</dbReference>
<feature type="compositionally biased region" description="Basic residues" evidence="11">
    <location>
        <begin position="34"/>
        <end position="43"/>
    </location>
</feature>
<dbReference type="PROSITE" id="PS01230">
    <property type="entry name" value="TRMA_1"/>
    <property type="match status" value="1"/>
</dbReference>
<sequence>MASSADNVAPIESNGAKRYAETPLRSEEGSRGSYRFKNKRMKNGHAEQSKILKTNGTNEEVLLEDVTALIKNLSVQKEGKETSTKLPEKFTEIQVEIKEISSTGDGIGFQQGTDSDQVYVVPFSAPGDVVTARPHKHYEKEKYSMADFVNVITPSPHRDVSLVKCPYFATCSGCQFQMLPYDFQLQHKRSIVEKAYKNFSNLPPELIPTIGDTIGSPLQYGYRTKLTPHFDGPPDARRSDGRNGIKRTFKELPPIGFMKKGTRITIDIEDCPIGTEAVRAGNKRERKRVADTISTYHKGATLLLRESTTRVLKTDYHVSKEGEKEDGDAVIEDRGNHVHIKTCITDPNAKSTEYVDDFQFVNPAGSFFQNNNSILPVFTQYIREHILPSTPEHNITHLIDAYSGSGLFTITLSSLFKSSLGIDISPSSIESASTNARLNNLPDSSTRFIAADAARLFASIKSPAAETVVMIDPPRKGCDESFLRQLVQYGPARVVYVSCNVHTQARDIGVLVGGMMGVDGGFGKGEGCYEIESLRGFDFFPQTGHVEGVAVLRRKPGAAKEEKV</sequence>
<feature type="binding site" evidence="9">
    <location>
        <position position="472"/>
    </location>
    <ligand>
        <name>S-adenosyl-L-methionine</name>
        <dbReference type="ChEBI" id="CHEBI:59789"/>
    </ligand>
</feature>
<dbReference type="GO" id="GO:0030697">
    <property type="term" value="F:tRNA (uracil(54)-C5)-methyltransferase activity, S-adenosyl methionine-dependent"/>
    <property type="evidence" value="ECO:0007669"/>
    <property type="project" value="UniProtKB-EC"/>
</dbReference>
<evidence type="ECO:0000256" key="6">
    <source>
        <dbReference type="ARBA" id="ARBA00052788"/>
    </source>
</evidence>
<evidence type="ECO:0000256" key="9">
    <source>
        <dbReference type="PROSITE-ProRule" id="PRU01024"/>
    </source>
</evidence>
<dbReference type="InterPro" id="IPR030390">
    <property type="entry name" value="MeTrfase_TrmA_AS"/>
</dbReference>
<dbReference type="InterPro" id="IPR010280">
    <property type="entry name" value="U5_MeTrfase_fam"/>
</dbReference>
<evidence type="ECO:0000256" key="8">
    <source>
        <dbReference type="ARBA" id="ARBA00070108"/>
    </source>
</evidence>
<evidence type="ECO:0000256" key="10">
    <source>
        <dbReference type="PROSITE-ProRule" id="PRU10015"/>
    </source>
</evidence>
<dbReference type="EMBL" id="KE747817">
    <property type="protein sequence ID" value="RMZ69079.1"/>
    <property type="molecule type" value="Genomic_DNA"/>
</dbReference>
<dbReference type="SUPFAM" id="SSF50249">
    <property type="entry name" value="Nucleic acid-binding proteins"/>
    <property type="match status" value="1"/>
</dbReference>
<comment type="catalytic activity">
    <reaction evidence="6">
        <text>uridine(54) in tRNA + S-adenosyl-L-methionine = 5-methyluridine(54) in tRNA + S-adenosyl-L-homocysteine + H(+)</text>
        <dbReference type="Rhea" id="RHEA:42712"/>
        <dbReference type="Rhea" id="RHEA-COMP:10167"/>
        <dbReference type="Rhea" id="RHEA-COMP:10193"/>
        <dbReference type="ChEBI" id="CHEBI:15378"/>
        <dbReference type="ChEBI" id="CHEBI:57856"/>
        <dbReference type="ChEBI" id="CHEBI:59789"/>
        <dbReference type="ChEBI" id="CHEBI:65315"/>
        <dbReference type="ChEBI" id="CHEBI:74447"/>
        <dbReference type="EC" id="2.1.1.35"/>
    </reaction>
</comment>
<dbReference type="GO" id="GO:0032259">
    <property type="term" value="P:methylation"/>
    <property type="evidence" value="ECO:0007669"/>
    <property type="project" value="UniProtKB-KW"/>
</dbReference>
<name>A0A3M7M3V5_9PLEO</name>